<comment type="caution">
    <text evidence="2">The sequence shown here is derived from an EMBL/GenBank/DDBJ whole genome shotgun (WGS) entry which is preliminary data.</text>
</comment>
<reference evidence="2 3" key="1">
    <citation type="journal article" date="2021" name="ISME J.">
        <title>Genomic evolution of the class Acidithiobacillia: deep-branching Proteobacteria living in extreme acidic conditions.</title>
        <authorList>
            <person name="Moya-Beltran A."/>
            <person name="Beard S."/>
            <person name="Rojas-Villalobos C."/>
            <person name="Issotta F."/>
            <person name="Gallardo Y."/>
            <person name="Ulloa R."/>
            <person name="Giaveno A."/>
            <person name="Degli Esposti M."/>
            <person name="Johnson D.B."/>
            <person name="Quatrini R."/>
        </authorList>
    </citation>
    <scope>NUCLEOTIDE SEQUENCE [LARGE SCALE GENOMIC DNA]</scope>
    <source>
        <strain evidence="2 3">ATCC 19703</strain>
    </source>
</reference>
<evidence type="ECO:0000313" key="2">
    <source>
        <dbReference type="EMBL" id="MBU2738562.1"/>
    </source>
</evidence>
<keyword evidence="1" id="KW-0812">Transmembrane</keyword>
<dbReference type="Pfam" id="PF05309">
    <property type="entry name" value="TraE"/>
    <property type="match status" value="1"/>
</dbReference>
<dbReference type="Proteomes" id="UP001197028">
    <property type="component" value="Unassembled WGS sequence"/>
</dbReference>
<organism evidence="2 3">
    <name type="scientific">Acidithiobacillus concretivorus</name>
    <dbReference type="NCBI Taxonomy" id="3063952"/>
    <lineage>
        <taxon>Bacteria</taxon>
        <taxon>Pseudomonadati</taxon>
        <taxon>Pseudomonadota</taxon>
        <taxon>Acidithiobacillia</taxon>
        <taxon>Acidithiobacillales</taxon>
        <taxon>Acidithiobacillaceae</taxon>
        <taxon>Acidithiobacillus</taxon>
    </lineage>
</organism>
<accession>A0ABS5ZPG5</accession>
<feature type="transmembrane region" description="Helical" evidence="1">
    <location>
        <begin position="20"/>
        <end position="39"/>
    </location>
</feature>
<dbReference type="RefSeq" id="WP_215863532.1">
    <property type="nucleotide sequence ID" value="NZ_JABELD010000051.1"/>
</dbReference>
<sequence length="204" mass="22350">MNFDLFRKNLDDLASKSRILVGLVVLLAVIIGFEGWVIATQSTRIVIVPPYLNQSVKVGYATADDAYYESFGLYVAELVGNLTPGDAQYVAKALGKLFGANAYEDVRSKVMTSAAEEKADDANFTFSARKTIWQAANHTVFVEGVLHQINSSGETVEKLPYTFQMQVRIEAGQPVLSSFEPYPGSAHTIAWEIKHQPKKAGGKS</sequence>
<evidence type="ECO:0000256" key="1">
    <source>
        <dbReference type="SAM" id="Phobius"/>
    </source>
</evidence>
<dbReference type="EMBL" id="JABELD010000051">
    <property type="protein sequence ID" value="MBU2738562.1"/>
    <property type="molecule type" value="Genomic_DNA"/>
</dbReference>
<keyword evidence="3" id="KW-1185">Reference proteome</keyword>
<gene>
    <name evidence="2" type="primary">traE</name>
    <name evidence="2" type="ORF">HJG40_07100</name>
</gene>
<protein>
    <submittedName>
        <fullName evidence="2">Type IV conjugative transfer system protein TraE</fullName>
    </submittedName>
</protein>
<name>A0ABS5ZPG5_9PROT</name>
<dbReference type="NCBIfam" id="TIGR02761">
    <property type="entry name" value="TraE_TIGR"/>
    <property type="match status" value="1"/>
</dbReference>
<dbReference type="InterPro" id="IPR007973">
    <property type="entry name" value="Pilus_assembly_TraE"/>
</dbReference>
<proteinExistence type="predicted"/>
<evidence type="ECO:0000313" key="3">
    <source>
        <dbReference type="Proteomes" id="UP001197028"/>
    </source>
</evidence>
<keyword evidence="1" id="KW-1133">Transmembrane helix</keyword>
<keyword evidence="1" id="KW-0472">Membrane</keyword>